<evidence type="ECO:0000313" key="2">
    <source>
        <dbReference type="Proteomes" id="UP000305675"/>
    </source>
</evidence>
<keyword evidence="2" id="KW-1185">Reference proteome</keyword>
<gene>
    <name evidence="1" type="ORF">FCL42_15985</name>
</gene>
<sequence>MLQPVGLQPQSLPEKQPLRRGQAVAVEEVATPVRTQLVVPADAQTWQQFQAGRAQLVNDHSESAAINAYQEMSNHQLRQDLQAMIGVDLYV</sequence>
<comment type="caution">
    <text evidence="1">The sequence shown here is derived from an EMBL/GenBank/DDBJ whole genome shotgun (WGS) entry which is preliminary data.</text>
</comment>
<name>A0A4U1BKG3_9GAMM</name>
<proteinExistence type="predicted"/>
<evidence type="ECO:0000313" key="1">
    <source>
        <dbReference type="EMBL" id="TKB52807.1"/>
    </source>
</evidence>
<organism evidence="1 2">
    <name type="scientific">Ferrimonas aestuarii</name>
    <dbReference type="NCBI Taxonomy" id="2569539"/>
    <lineage>
        <taxon>Bacteria</taxon>
        <taxon>Pseudomonadati</taxon>
        <taxon>Pseudomonadota</taxon>
        <taxon>Gammaproteobacteria</taxon>
        <taxon>Alteromonadales</taxon>
        <taxon>Ferrimonadaceae</taxon>
        <taxon>Ferrimonas</taxon>
    </lineage>
</organism>
<dbReference type="Proteomes" id="UP000305675">
    <property type="component" value="Unassembled WGS sequence"/>
</dbReference>
<protein>
    <submittedName>
        <fullName evidence="1">Uncharacterized protein</fullName>
    </submittedName>
</protein>
<reference evidence="1 2" key="1">
    <citation type="submission" date="2019-04" db="EMBL/GenBank/DDBJ databases">
        <authorList>
            <person name="Hwang J.C."/>
        </authorList>
    </citation>
    <scope>NUCLEOTIDE SEQUENCE [LARGE SCALE GENOMIC DNA]</scope>
    <source>
        <strain evidence="1 2">IMCC35002</strain>
    </source>
</reference>
<dbReference type="OrthoDB" id="6402668at2"/>
<dbReference type="EMBL" id="SWCJ01000014">
    <property type="protein sequence ID" value="TKB52807.1"/>
    <property type="molecule type" value="Genomic_DNA"/>
</dbReference>
<dbReference type="RefSeq" id="WP_136864430.1">
    <property type="nucleotide sequence ID" value="NZ_SWCJ01000014.1"/>
</dbReference>
<accession>A0A4U1BKG3</accession>
<dbReference type="AlphaFoldDB" id="A0A4U1BKG3"/>